<dbReference type="InterPro" id="IPR043128">
    <property type="entry name" value="Rev_trsase/Diguanyl_cyclase"/>
</dbReference>
<dbReference type="PROSITE" id="PS50885">
    <property type="entry name" value="HAMP"/>
    <property type="match status" value="1"/>
</dbReference>
<evidence type="ECO:0000259" key="2">
    <source>
        <dbReference type="PROSITE" id="PS50883"/>
    </source>
</evidence>
<dbReference type="SMART" id="SM00052">
    <property type="entry name" value="EAL"/>
    <property type="match status" value="1"/>
</dbReference>
<dbReference type="STRING" id="402385.SAMN05421848_2285"/>
<gene>
    <name evidence="5" type="ORF">SAMN05421848_2285</name>
</gene>
<dbReference type="GO" id="GO:0071111">
    <property type="term" value="F:cyclic-guanylate-specific phosphodiesterase activity"/>
    <property type="evidence" value="ECO:0007669"/>
    <property type="project" value="InterPro"/>
</dbReference>
<accession>A0A1I1KZZ2</accession>
<keyword evidence="6" id="KW-1185">Reference proteome</keyword>
<keyword evidence="1" id="KW-1133">Transmembrane helix</keyword>
<dbReference type="OrthoDB" id="5894408at2"/>
<dbReference type="Gene3D" id="3.20.20.450">
    <property type="entry name" value="EAL domain"/>
    <property type="match status" value="1"/>
</dbReference>
<feature type="transmembrane region" description="Helical" evidence="1">
    <location>
        <begin position="147"/>
        <end position="170"/>
    </location>
</feature>
<feature type="domain" description="GGDEF" evidence="4">
    <location>
        <begin position="262"/>
        <end position="397"/>
    </location>
</feature>
<dbReference type="Pfam" id="PF00990">
    <property type="entry name" value="GGDEF"/>
    <property type="match status" value="1"/>
</dbReference>
<evidence type="ECO:0000313" key="6">
    <source>
        <dbReference type="Proteomes" id="UP000199046"/>
    </source>
</evidence>
<feature type="transmembrane region" description="Helical" evidence="1">
    <location>
        <begin position="7"/>
        <end position="30"/>
    </location>
</feature>
<dbReference type="Pfam" id="PF16448">
    <property type="entry name" value="LapD_MoxY_N"/>
    <property type="match status" value="1"/>
</dbReference>
<dbReference type="InterPro" id="IPR050706">
    <property type="entry name" value="Cyclic-di-GMP_PDE-like"/>
</dbReference>
<evidence type="ECO:0000313" key="5">
    <source>
        <dbReference type="EMBL" id="SFC66235.1"/>
    </source>
</evidence>
<dbReference type="SUPFAM" id="SSF55073">
    <property type="entry name" value="Nucleotide cyclase"/>
    <property type="match status" value="1"/>
</dbReference>
<dbReference type="GO" id="GO:0007165">
    <property type="term" value="P:signal transduction"/>
    <property type="evidence" value="ECO:0007669"/>
    <property type="project" value="InterPro"/>
</dbReference>
<proteinExistence type="predicted"/>
<dbReference type="Gene3D" id="3.30.70.270">
    <property type="match status" value="1"/>
</dbReference>
<dbReference type="GO" id="GO:0016020">
    <property type="term" value="C:membrane"/>
    <property type="evidence" value="ECO:0007669"/>
    <property type="project" value="InterPro"/>
</dbReference>
<dbReference type="EMBL" id="FOLY01000004">
    <property type="protein sequence ID" value="SFC66235.1"/>
    <property type="molecule type" value="Genomic_DNA"/>
</dbReference>
<dbReference type="InterPro" id="IPR000160">
    <property type="entry name" value="GGDEF_dom"/>
</dbReference>
<keyword evidence="1" id="KW-0472">Membrane</keyword>
<evidence type="ECO:0000259" key="4">
    <source>
        <dbReference type="PROSITE" id="PS50887"/>
    </source>
</evidence>
<dbReference type="InterPro" id="IPR042461">
    <property type="entry name" value="LapD_MoxY_peri_C"/>
</dbReference>
<dbReference type="PROSITE" id="PS50883">
    <property type="entry name" value="EAL"/>
    <property type="match status" value="1"/>
</dbReference>
<dbReference type="PANTHER" id="PTHR33121:SF79">
    <property type="entry name" value="CYCLIC DI-GMP PHOSPHODIESTERASE PDED-RELATED"/>
    <property type="match status" value="1"/>
</dbReference>
<dbReference type="SUPFAM" id="SSF141868">
    <property type="entry name" value="EAL domain-like"/>
    <property type="match status" value="1"/>
</dbReference>
<dbReference type="Gene3D" id="6.20.270.20">
    <property type="entry name" value="LapD/MoxY periplasmic domain"/>
    <property type="match status" value="1"/>
</dbReference>
<dbReference type="InterPro" id="IPR035919">
    <property type="entry name" value="EAL_sf"/>
</dbReference>
<dbReference type="SMART" id="SM00267">
    <property type="entry name" value="GGDEF"/>
    <property type="match status" value="1"/>
</dbReference>
<dbReference type="PANTHER" id="PTHR33121">
    <property type="entry name" value="CYCLIC DI-GMP PHOSPHODIESTERASE PDEF"/>
    <property type="match status" value="1"/>
</dbReference>
<dbReference type="CDD" id="cd01948">
    <property type="entry name" value="EAL"/>
    <property type="match status" value="1"/>
</dbReference>
<keyword evidence="1" id="KW-0812">Transmembrane</keyword>
<evidence type="ECO:0000256" key="1">
    <source>
        <dbReference type="SAM" id="Phobius"/>
    </source>
</evidence>
<feature type="domain" description="EAL" evidence="2">
    <location>
        <begin position="405"/>
        <end position="641"/>
    </location>
</feature>
<feature type="domain" description="HAMP" evidence="3">
    <location>
        <begin position="171"/>
        <end position="223"/>
    </location>
</feature>
<dbReference type="InterPro" id="IPR029787">
    <property type="entry name" value="Nucleotide_cyclase"/>
</dbReference>
<dbReference type="PROSITE" id="PS50887">
    <property type="entry name" value="GGDEF"/>
    <property type="match status" value="1"/>
</dbReference>
<evidence type="ECO:0000259" key="3">
    <source>
        <dbReference type="PROSITE" id="PS50885"/>
    </source>
</evidence>
<dbReference type="InterPro" id="IPR032244">
    <property type="entry name" value="LapD_MoxY_N"/>
</dbReference>
<dbReference type="Pfam" id="PF00563">
    <property type="entry name" value="EAL"/>
    <property type="match status" value="1"/>
</dbReference>
<dbReference type="AlphaFoldDB" id="A0A1I1KZZ2"/>
<dbReference type="RefSeq" id="WP_090134031.1">
    <property type="nucleotide sequence ID" value="NZ_FOLY01000004.1"/>
</dbReference>
<reference evidence="6" key="1">
    <citation type="submission" date="2016-10" db="EMBL/GenBank/DDBJ databases">
        <authorList>
            <person name="Varghese N."/>
            <person name="Submissions S."/>
        </authorList>
    </citation>
    <scope>NUCLEOTIDE SEQUENCE [LARGE SCALE GENOMIC DNA]</scope>
    <source>
        <strain evidence="6">DSM 23439</strain>
    </source>
</reference>
<protein>
    <submittedName>
        <fullName evidence="5">Diguanylate cyclase/phosphodiesterase</fullName>
    </submittedName>
</protein>
<dbReference type="InterPro" id="IPR001633">
    <property type="entry name" value="EAL_dom"/>
</dbReference>
<dbReference type="Proteomes" id="UP000199046">
    <property type="component" value="Unassembled WGS sequence"/>
</dbReference>
<name>A0A1I1KZZ2_9GAMM</name>
<dbReference type="InterPro" id="IPR003660">
    <property type="entry name" value="HAMP_dom"/>
</dbReference>
<sequence>MSLFHRLVAGVAVLLLIFSIGIFAINVHYARQSLLDSQRMETSNMTQGLSLALVQFIEKGDWTSVRTLMQATSDGSFIDTLKLEAVGLEKPLVVQNPGTTLAPDWFQALISLPRLSNQREISGGWSPLGTIMLEADNSLPYNQLWKLGLSLLLWLVIGMALTLVVCALGFRRLLSPLHRLSHYLETLQIEGYAQPVASTRVQELQGITLAVNRLSARLNDQFEAQTAQVIRLQRMAEQDAVSKLGNRAYLTRILDEWLAAPEGGALVILRIDHLAEIYRRDGFVARDDTIRAIGTYLTSMNVQALPIQSARLSAEEFALILPDVSDARREELLVTLLDRIDDIVDANPLHDERVHHVRAGVMIREPGLQRITILSKADSALREAVETDQRWYVAPRESRHNERSRGDWRMVIEQALSEHRAIFVAQPVILNNGEELHRELFMRLKEGDETHLASSFLPIARHFGIGSQLDRYVLQWLSQHGHDLDCRLAVNLTTDLVGSNDEVDALIEWLRAHPALAARLDIEVTEESVLRYTDNVQRLFRVAWHLEGRGGIDRFARDLNSLPILGRLRPDYVKIDQTFFVRDDVDNEFLHSLCMAAHQIEALVIVTRVESEAQRALVTDIGADGYQGYLAPAVTLAPEVH</sequence>
<organism evidence="5 6">
    <name type="scientific">Kushneria avicenniae</name>
    <dbReference type="NCBI Taxonomy" id="402385"/>
    <lineage>
        <taxon>Bacteria</taxon>
        <taxon>Pseudomonadati</taxon>
        <taxon>Pseudomonadota</taxon>
        <taxon>Gammaproteobacteria</taxon>
        <taxon>Oceanospirillales</taxon>
        <taxon>Halomonadaceae</taxon>
        <taxon>Kushneria</taxon>
    </lineage>
</organism>